<comment type="similarity">
    <text evidence="9">Belongs to the TRAFAC class myosin-kinesin ATPase superfamily. Kinesin family.</text>
</comment>
<evidence type="ECO:0000256" key="2">
    <source>
        <dbReference type="ARBA" id="ARBA00022490"/>
    </source>
</evidence>
<feature type="compositionally biased region" description="Low complexity" evidence="11">
    <location>
        <begin position="417"/>
        <end position="427"/>
    </location>
</feature>
<evidence type="ECO:0000259" key="12">
    <source>
        <dbReference type="PROSITE" id="PS50067"/>
    </source>
</evidence>
<comment type="caution">
    <text evidence="13">The sequence shown here is derived from an EMBL/GenBank/DDBJ whole genome shotgun (WGS) entry which is preliminary data.</text>
</comment>
<keyword evidence="7 9" id="KW-0505">Motor protein</keyword>
<keyword evidence="5 9" id="KW-0067">ATP-binding</keyword>
<feature type="coiled-coil region" evidence="10">
    <location>
        <begin position="470"/>
        <end position="504"/>
    </location>
</feature>
<feature type="binding site" evidence="9">
    <location>
        <begin position="96"/>
        <end position="103"/>
    </location>
    <ligand>
        <name>ATP</name>
        <dbReference type="ChEBI" id="CHEBI:30616"/>
    </ligand>
</feature>
<dbReference type="InterPro" id="IPR027417">
    <property type="entry name" value="P-loop_NTPase"/>
</dbReference>
<gene>
    <name evidence="13" type="ORF">CPB84DRAFT_1672276</name>
</gene>
<evidence type="ECO:0000256" key="6">
    <source>
        <dbReference type="ARBA" id="ARBA00023054"/>
    </source>
</evidence>
<keyword evidence="4 9" id="KW-0547">Nucleotide-binding</keyword>
<protein>
    <submittedName>
        <fullName evidence="13">Kinesin heavy chain</fullName>
    </submittedName>
</protein>
<accession>A0A9P5NYH7</accession>
<evidence type="ECO:0000256" key="9">
    <source>
        <dbReference type="PROSITE-ProRule" id="PRU00283"/>
    </source>
</evidence>
<dbReference type="PANTHER" id="PTHR47968:SF17">
    <property type="entry name" value="KINESIN-LIKE PROTEIN"/>
    <property type="match status" value="1"/>
</dbReference>
<dbReference type="InterPro" id="IPR036961">
    <property type="entry name" value="Kinesin_motor_dom_sf"/>
</dbReference>
<dbReference type="CDD" id="cd23649">
    <property type="entry name" value="Khc_CBD_cc"/>
    <property type="match status" value="1"/>
</dbReference>
<keyword evidence="3" id="KW-0493">Microtubule</keyword>
<feature type="coiled-coil region" evidence="10">
    <location>
        <begin position="706"/>
        <end position="747"/>
    </location>
</feature>
<dbReference type="SMART" id="SM00129">
    <property type="entry name" value="KISc"/>
    <property type="match status" value="1"/>
</dbReference>
<dbReference type="EMBL" id="JADNYJ010000005">
    <property type="protein sequence ID" value="KAF8910949.1"/>
    <property type="molecule type" value="Genomic_DNA"/>
</dbReference>
<evidence type="ECO:0000313" key="13">
    <source>
        <dbReference type="EMBL" id="KAF8910949.1"/>
    </source>
</evidence>
<keyword evidence="2" id="KW-0963">Cytoplasm</keyword>
<evidence type="ECO:0000313" key="14">
    <source>
        <dbReference type="Proteomes" id="UP000724874"/>
    </source>
</evidence>
<feature type="domain" description="Kinesin motor" evidence="12">
    <location>
        <begin position="6"/>
        <end position="338"/>
    </location>
</feature>
<dbReference type="FunFam" id="3.40.850.10:FF:000031">
    <property type="entry name" value="Kinesin-like protein"/>
    <property type="match status" value="1"/>
</dbReference>
<dbReference type="GO" id="GO:0005524">
    <property type="term" value="F:ATP binding"/>
    <property type="evidence" value="ECO:0007669"/>
    <property type="project" value="UniProtKB-UniRule"/>
</dbReference>
<feature type="coiled-coil region" evidence="10">
    <location>
        <begin position="634"/>
        <end position="675"/>
    </location>
</feature>
<evidence type="ECO:0000256" key="1">
    <source>
        <dbReference type="ARBA" id="ARBA00004245"/>
    </source>
</evidence>
<dbReference type="InterPro" id="IPR027640">
    <property type="entry name" value="Kinesin-like_fam"/>
</dbReference>
<dbReference type="PRINTS" id="PR00380">
    <property type="entry name" value="KINESINHEAVY"/>
</dbReference>
<dbReference type="OrthoDB" id="3176171at2759"/>
<evidence type="ECO:0000256" key="5">
    <source>
        <dbReference type="ARBA" id="ARBA00022840"/>
    </source>
</evidence>
<name>A0A9P5NYH7_GYMJU</name>
<feature type="region of interest" description="Disordered" evidence="11">
    <location>
        <begin position="929"/>
        <end position="960"/>
    </location>
</feature>
<dbReference type="PROSITE" id="PS50067">
    <property type="entry name" value="KINESIN_MOTOR_2"/>
    <property type="match status" value="1"/>
</dbReference>
<dbReference type="InterPro" id="IPR059182">
    <property type="entry name" value="Khc_C"/>
</dbReference>
<sequence length="960" mass="106787">MASSTNIKVVCRFRPVNAIEQREGGEIVVSFDDNLQSVQLKSAQLSSGPEKDGFTFDRVFPMGTKQHEVFDYGVKDTDSRHTDVLDGYNGTVFAYGQTGSGKTFTMMGADIDSEELKGIIPRITEQIFQSIVESDAHLEYLVKVSYMEIYLERIRDLLAPQNDNLQVHEEKSKGVYVKNLSDYYVSSAAEVYEIMRTGGAARVVTSTNMNAESSRSHSIFLITIQQRNTETGAQKTGNLYLVDLAGSEKVGKTGASGQTLEEAKKINKSLSALGMVINALTDSKAKHIPYRDSKLTRILQESLGGNSRTTLIINCSPSSYNEAETLSTLRFGIRAKSIKNTARINAELSPLELKGLLQKAQLANTSYQKYIAALEAELSRWRSGEKVEEAEWILPGKGGAAASVAAKKPPTSPTPSTPASTSRSMTPVNPSVEGLRSDVESRPQTPTVIGLDKDEREEFLRRENELSDALAERESSLAAAQKLVSELKEELTFLKEQEAAVSKENKAMSSQLNDLRLQVERLDYDNKEGIITVDILKEQNQDARAELEELKKQIAELKSAKKDASAEDKEKRKQEKMAMMMAKFDTQGAFSEKDEQLRQILAKLDSIDQDSAEPLSSEDLIAIRRQLSEGQTLLRETVDRLRQTQEENEMISRRRDELEVRVTTLETDYEELLEKTIHDEEASNVDVAEVVTDLKNKLEVQYAAKRDALLSEVTDLKQQLEARNNEVRSLNASIDSLKSVNEELKRAFAVTSAGIEGGKNLAESAQDLERTRKAINVQLAEFDGVKKSLMRDLQNRCEKVVVELEIQLDEMKEQYSNVIRNSNNKAQQKKMAFLERNLEQLTLVQKQLVDQNSTLKKEAGIAERKLLARNERIQNLEALLQDADRRLSIQNQKFETQLQAVKERLDQARAQKAASSSTLNFGRIAKPLRGGGGASASPITSIVGGASANPLTRVQNDDAG</sequence>
<keyword evidence="8" id="KW-0206">Cytoskeleton</keyword>
<evidence type="ECO:0000256" key="7">
    <source>
        <dbReference type="ARBA" id="ARBA00023175"/>
    </source>
</evidence>
<feature type="region of interest" description="Disordered" evidence="11">
    <location>
        <begin position="401"/>
        <end position="446"/>
    </location>
</feature>
<feature type="coiled-coil region" evidence="10">
    <location>
        <begin position="790"/>
        <end position="918"/>
    </location>
</feature>
<evidence type="ECO:0000256" key="10">
    <source>
        <dbReference type="SAM" id="Coils"/>
    </source>
</evidence>
<dbReference type="Pfam" id="PF00225">
    <property type="entry name" value="Kinesin"/>
    <property type="match status" value="1"/>
</dbReference>
<dbReference type="Gene3D" id="3.40.850.10">
    <property type="entry name" value="Kinesin motor domain"/>
    <property type="match status" value="1"/>
</dbReference>
<evidence type="ECO:0000256" key="3">
    <source>
        <dbReference type="ARBA" id="ARBA00022701"/>
    </source>
</evidence>
<evidence type="ECO:0000256" key="8">
    <source>
        <dbReference type="ARBA" id="ARBA00023212"/>
    </source>
</evidence>
<reference evidence="13" key="1">
    <citation type="submission" date="2020-11" db="EMBL/GenBank/DDBJ databases">
        <authorList>
            <consortium name="DOE Joint Genome Institute"/>
            <person name="Ahrendt S."/>
            <person name="Riley R."/>
            <person name="Andreopoulos W."/>
            <person name="LaButti K."/>
            <person name="Pangilinan J."/>
            <person name="Ruiz-duenas F.J."/>
            <person name="Barrasa J.M."/>
            <person name="Sanchez-Garcia M."/>
            <person name="Camarero S."/>
            <person name="Miyauchi S."/>
            <person name="Serrano A."/>
            <person name="Linde D."/>
            <person name="Babiker R."/>
            <person name="Drula E."/>
            <person name="Ayuso-Fernandez I."/>
            <person name="Pacheco R."/>
            <person name="Padilla G."/>
            <person name="Ferreira P."/>
            <person name="Barriuso J."/>
            <person name="Kellner H."/>
            <person name="Castanera R."/>
            <person name="Alfaro M."/>
            <person name="Ramirez L."/>
            <person name="Pisabarro A.G."/>
            <person name="Kuo A."/>
            <person name="Tritt A."/>
            <person name="Lipzen A."/>
            <person name="He G."/>
            <person name="Yan M."/>
            <person name="Ng V."/>
            <person name="Cullen D."/>
            <person name="Martin F."/>
            <person name="Rosso M.-N."/>
            <person name="Henrissat B."/>
            <person name="Hibbett D."/>
            <person name="Martinez A.T."/>
            <person name="Grigoriev I.V."/>
        </authorList>
    </citation>
    <scope>NUCLEOTIDE SEQUENCE</scope>
    <source>
        <strain evidence="13">AH 44721</strain>
    </source>
</reference>
<dbReference type="AlphaFoldDB" id="A0A9P5NYH7"/>
<dbReference type="CDD" id="cd01369">
    <property type="entry name" value="KISc_KHC_KIF5"/>
    <property type="match status" value="1"/>
</dbReference>
<organism evidence="13 14">
    <name type="scientific">Gymnopilus junonius</name>
    <name type="common">Spectacular rustgill mushroom</name>
    <name type="synonym">Gymnopilus spectabilis subsp. junonius</name>
    <dbReference type="NCBI Taxonomy" id="109634"/>
    <lineage>
        <taxon>Eukaryota</taxon>
        <taxon>Fungi</taxon>
        <taxon>Dikarya</taxon>
        <taxon>Basidiomycota</taxon>
        <taxon>Agaricomycotina</taxon>
        <taxon>Agaricomycetes</taxon>
        <taxon>Agaricomycetidae</taxon>
        <taxon>Agaricales</taxon>
        <taxon>Agaricineae</taxon>
        <taxon>Hymenogastraceae</taxon>
        <taxon>Gymnopilus</taxon>
    </lineage>
</organism>
<keyword evidence="14" id="KW-1185">Reference proteome</keyword>
<dbReference type="InterPro" id="IPR001752">
    <property type="entry name" value="Kinesin_motor_dom"/>
</dbReference>
<keyword evidence="6 10" id="KW-0175">Coiled coil</keyword>
<dbReference type="PANTHER" id="PTHR47968">
    <property type="entry name" value="CENTROMERE PROTEIN E"/>
    <property type="match status" value="1"/>
</dbReference>
<dbReference type="GO" id="GO:0003777">
    <property type="term" value="F:microtubule motor activity"/>
    <property type="evidence" value="ECO:0007669"/>
    <property type="project" value="InterPro"/>
</dbReference>
<dbReference type="GO" id="GO:0005874">
    <property type="term" value="C:microtubule"/>
    <property type="evidence" value="ECO:0007669"/>
    <property type="project" value="UniProtKB-KW"/>
</dbReference>
<dbReference type="Proteomes" id="UP000724874">
    <property type="component" value="Unassembled WGS sequence"/>
</dbReference>
<evidence type="ECO:0000256" key="4">
    <source>
        <dbReference type="ARBA" id="ARBA00022741"/>
    </source>
</evidence>
<comment type="subcellular location">
    <subcellularLocation>
        <location evidence="1">Cytoplasm</location>
        <location evidence="1">Cytoskeleton</location>
    </subcellularLocation>
</comment>
<proteinExistence type="inferred from homology"/>
<dbReference type="GO" id="GO:0008017">
    <property type="term" value="F:microtubule binding"/>
    <property type="evidence" value="ECO:0007669"/>
    <property type="project" value="InterPro"/>
</dbReference>
<evidence type="ECO:0000256" key="11">
    <source>
        <dbReference type="SAM" id="MobiDB-lite"/>
    </source>
</evidence>
<feature type="coiled-coil region" evidence="10">
    <location>
        <begin position="533"/>
        <end position="577"/>
    </location>
</feature>
<dbReference type="GO" id="GO:0007018">
    <property type="term" value="P:microtubule-based movement"/>
    <property type="evidence" value="ECO:0007669"/>
    <property type="project" value="InterPro"/>
</dbReference>
<dbReference type="SUPFAM" id="SSF52540">
    <property type="entry name" value="P-loop containing nucleoside triphosphate hydrolases"/>
    <property type="match status" value="1"/>
</dbReference>